<dbReference type="InterPro" id="IPR007219">
    <property type="entry name" value="XnlR_reg_dom"/>
</dbReference>
<dbReference type="InterPro" id="IPR001138">
    <property type="entry name" value="Zn2Cys6_DnaBD"/>
</dbReference>
<dbReference type="Proteomes" id="UP000028045">
    <property type="component" value="Unassembled WGS sequence"/>
</dbReference>
<dbReference type="PROSITE" id="PS50048">
    <property type="entry name" value="ZN2_CY6_FUNGAL_2"/>
    <property type="match status" value="1"/>
</dbReference>
<evidence type="ECO:0000256" key="3">
    <source>
        <dbReference type="SAM" id="MobiDB-lite"/>
    </source>
</evidence>
<evidence type="ECO:0000259" key="4">
    <source>
        <dbReference type="PROSITE" id="PS50048"/>
    </source>
</evidence>
<sequence length="679" mass="75995">MRRGVPAGYPWRYLEYPRDTSRCRLQRRIFPTSPSVPSYHSSPNLEYIRASLTHFLKVEFLVAPMSSAESVEPHGVKARASLACLPCRSRHIRCDARRPSCTRCLAAGKPCLYAKSRRGGLDREALAAARRRQVEAAAAEANPDQYLSPEALSSRSRSSPEAYVPMSTESSSGVVSSASSQDNLVSFDLAGWLPETSSDPALTILSPSLDIHEDVLVSSYYSSFHPYHPCVLPRQHFQGILQGTHAHNALHLLVAVMRYIGSIYDQSDRSQALRNDCEVLFSTSSGLDPFLVQCHLLYSIPLFWHGDKIGSQNHMDSAVRIATELKMHQQDFAVDHGRRDPVLQECWRRTWWELYCVDALYMASTRTTPFPTKDIEATVDLPCEELEYESGKIPVPMTLQDFDCREFSLEDNAFSSFAYFIGSIRCSVQCLNVIGDEAPTIVKEERVETVSSTLKGWLLLLPRERKTVMSKDGVLDELMFLAHGVIHASCIALHRQYSDLNYNLVESLSSCAKDTPAHQISNESVNIHTVRILQSIQAQIRLLALPVRPSRHTPFVTCMFAVGTLALLSACKFIFKDRELAVARDQIRMVIGSFKELGVLWPETMRNVKEIQMIAQDVLGLGRRAASASSASQQTPRQLQGIGVDGTEMVRQTSSEDAFVSSSWVQLSDPQEGFFCSWF</sequence>
<organism evidence="5 6">
    <name type="scientific">Stachybotrys chartarum (strain CBS 109288 / IBT 7711)</name>
    <name type="common">Toxic black mold</name>
    <name type="synonym">Stilbospora chartarum</name>
    <dbReference type="NCBI Taxonomy" id="1280523"/>
    <lineage>
        <taxon>Eukaryota</taxon>
        <taxon>Fungi</taxon>
        <taxon>Dikarya</taxon>
        <taxon>Ascomycota</taxon>
        <taxon>Pezizomycotina</taxon>
        <taxon>Sordariomycetes</taxon>
        <taxon>Hypocreomycetidae</taxon>
        <taxon>Hypocreales</taxon>
        <taxon>Stachybotryaceae</taxon>
        <taxon>Stachybotrys</taxon>
    </lineage>
</organism>
<keyword evidence="2" id="KW-0539">Nucleus</keyword>
<feature type="domain" description="Zn(2)-C6 fungal-type" evidence="4">
    <location>
        <begin position="83"/>
        <end position="113"/>
    </location>
</feature>
<dbReference type="HOGENOM" id="CLU_015502_2_0_1"/>
<dbReference type="OrthoDB" id="2399539at2759"/>
<dbReference type="PANTHER" id="PTHR47431">
    <property type="entry name" value="ZN(II)2CYS6 TRANSCRIPTION FACTOR (EUROFUNG)-RELATED"/>
    <property type="match status" value="1"/>
</dbReference>
<keyword evidence="1" id="KW-0479">Metal-binding</keyword>
<dbReference type="CDD" id="cd12148">
    <property type="entry name" value="fungal_TF_MHR"/>
    <property type="match status" value="1"/>
</dbReference>
<evidence type="ECO:0000256" key="2">
    <source>
        <dbReference type="ARBA" id="ARBA00023242"/>
    </source>
</evidence>
<dbReference type="Gene3D" id="4.10.240.10">
    <property type="entry name" value="Zn(2)-C6 fungal-type DNA-binding domain"/>
    <property type="match status" value="1"/>
</dbReference>
<dbReference type="SUPFAM" id="SSF57701">
    <property type="entry name" value="Zn2/Cys6 DNA-binding domain"/>
    <property type="match status" value="1"/>
</dbReference>
<dbReference type="CDD" id="cd00067">
    <property type="entry name" value="GAL4"/>
    <property type="match status" value="1"/>
</dbReference>
<dbReference type="SMART" id="SM00066">
    <property type="entry name" value="GAL4"/>
    <property type="match status" value="1"/>
</dbReference>
<dbReference type="SMART" id="SM00906">
    <property type="entry name" value="Fungal_trans"/>
    <property type="match status" value="1"/>
</dbReference>
<dbReference type="GO" id="GO:0003677">
    <property type="term" value="F:DNA binding"/>
    <property type="evidence" value="ECO:0007669"/>
    <property type="project" value="InterPro"/>
</dbReference>
<dbReference type="AlphaFoldDB" id="A0A084ANL9"/>
<evidence type="ECO:0000313" key="6">
    <source>
        <dbReference type="Proteomes" id="UP000028045"/>
    </source>
</evidence>
<accession>A0A084ANL9</accession>
<reference evidence="5 6" key="1">
    <citation type="journal article" date="2014" name="BMC Genomics">
        <title>Comparative genome sequencing reveals chemotype-specific gene clusters in the toxigenic black mold Stachybotrys.</title>
        <authorList>
            <person name="Semeiks J."/>
            <person name="Borek D."/>
            <person name="Otwinowski Z."/>
            <person name="Grishin N.V."/>
        </authorList>
    </citation>
    <scope>NUCLEOTIDE SEQUENCE [LARGE SCALE GENOMIC DNA]</scope>
    <source>
        <strain evidence="6">CBS 109288 / IBT 7711</strain>
    </source>
</reference>
<proteinExistence type="predicted"/>
<feature type="region of interest" description="Disordered" evidence="3">
    <location>
        <begin position="138"/>
        <end position="175"/>
    </location>
</feature>
<evidence type="ECO:0000313" key="5">
    <source>
        <dbReference type="EMBL" id="KEY66898.1"/>
    </source>
</evidence>
<dbReference type="GO" id="GO:0000981">
    <property type="term" value="F:DNA-binding transcription factor activity, RNA polymerase II-specific"/>
    <property type="evidence" value="ECO:0007669"/>
    <property type="project" value="InterPro"/>
</dbReference>
<dbReference type="EMBL" id="KL648640">
    <property type="protein sequence ID" value="KEY66898.1"/>
    <property type="molecule type" value="Genomic_DNA"/>
</dbReference>
<dbReference type="GO" id="GO:0006351">
    <property type="term" value="P:DNA-templated transcription"/>
    <property type="evidence" value="ECO:0007669"/>
    <property type="project" value="InterPro"/>
</dbReference>
<name>A0A084ANL9_STACB</name>
<dbReference type="Pfam" id="PF04082">
    <property type="entry name" value="Fungal_trans"/>
    <property type="match status" value="1"/>
</dbReference>
<dbReference type="PROSITE" id="PS00463">
    <property type="entry name" value="ZN2_CY6_FUNGAL_1"/>
    <property type="match status" value="1"/>
</dbReference>
<protein>
    <recommendedName>
        <fullName evidence="4">Zn(2)-C6 fungal-type domain-containing protein</fullName>
    </recommendedName>
</protein>
<keyword evidence="6" id="KW-1185">Reference proteome</keyword>
<evidence type="ECO:0000256" key="1">
    <source>
        <dbReference type="ARBA" id="ARBA00022723"/>
    </source>
</evidence>
<gene>
    <name evidence="5" type="ORF">S7711_08178</name>
</gene>
<dbReference type="Pfam" id="PF00172">
    <property type="entry name" value="Zn_clus"/>
    <property type="match status" value="1"/>
</dbReference>
<dbReference type="InterPro" id="IPR036864">
    <property type="entry name" value="Zn2-C6_fun-type_DNA-bd_sf"/>
</dbReference>
<dbReference type="GO" id="GO:0008270">
    <property type="term" value="F:zinc ion binding"/>
    <property type="evidence" value="ECO:0007669"/>
    <property type="project" value="InterPro"/>
</dbReference>
<dbReference type="PANTHER" id="PTHR47431:SF4">
    <property type="entry name" value="ZN(II)2CYS6 TRANSCRIPTION FACTOR (EUROFUNG)"/>
    <property type="match status" value="1"/>
</dbReference>